<name>A0A0D1YBB8_9EURO</name>
<comment type="similarity">
    <text evidence="2 8">Belongs to the ZIP transporter (TC 2.A.5) family.</text>
</comment>
<dbReference type="GO" id="GO:0071578">
    <property type="term" value="P:zinc ion import across plasma membrane"/>
    <property type="evidence" value="ECO:0007669"/>
    <property type="project" value="TreeGrafter"/>
</dbReference>
<dbReference type="HOGENOM" id="CLU_027089_0_2_1"/>
<dbReference type="PANTHER" id="PTHR11040">
    <property type="entry name" value="ZINC/IRON TRANSPORTER"/>
    <property type="match status" value="1"/>
</dbReference>
<dbReference type="GO" id="GO:0000007">
    <property type="term" value="F:low-affinity zinc ion transmembrane transporter activity"/>
    <property type="evidence" value="ECO:0007669"/>
    <property type="project" value="TreeGrafter"/>
</dbReference>
<dbReference type="STRING" id="1016849.A0A0D1YBB8"/>
<evidence type="ECO:0000256" key="7">
    <source>
        <dbReference type="ARBA" id="ARBA00023136"/>
    </source>
</evidence>
<feature type="compositionally biased region" description="Basic and acidic residues" evidence="9">
    <location>
        <begin position="179"/>
        <end position="193"/>
    </location>
</feature>
<dbReference type="PANTHER" id="PTHR11040:SF69">
    <property type="entry name" value="ZINC-REGULATED TRANSPORTER 2"/>
    <property type="match status" value="1"/>
</dbReference>
<feature type="transmembrane region" description="Helical" evidence="8">
    <location>
        <begin position="54"/>
        <end position="73"/>
    </location>
</feature>
<dbReference type="EMBL" id="KN846954">
    <property type="protein sequence ID" value="KIV78069.1"/>
    <property type="molecule type" value="Genomic_DNA"/>
</dbReference>
<feature type="transmembrane region" description="Helical" evidence="8">
    <location>
        <begin position="85"/>
        <end position="106"/>
    </location>
</feature>
<proteinExistence type="inferred from homology"/>
<evidence type="ECO:0000256" key="1">
    <source>
        <dbReference type="ARBA" id="ARBA00004141"/>
    </source>
</evidence>
<evidence type="ECO:0000256" key="6">
    <source>
        <dbReference type="ARBA" id="ARBA00023065"/>
    </source>
</evidence>
<keyword evidence="6 8" id="KW-0406">Ion transport</keyword>
<gene>
    <name evidence="10" type="ORF">PV11_09831</name>
</gene>
<feature type="transmembrane region" description="Helical" evidence="8">
    <location>
        <begin position="305"/>
        <end position="325"/>
    </location>
</feature>
<dbReference type="GO" id="GO:0005886">
    <property type="term" value="C:plasma membrane"/>
    <property type="evidence" value="ECO:0007669"/>
    <property type="project" value="TreeGrafter"/>
</dbReference>
<accession>A0A0D1YBB8</accession>
<organism evidence="10 11">
    <name type="scientific">Exophiala sideris</name>
    <dbReference type="NCBI Taxonomy" id="1016849"/>
    <lineage>
        <taxon>Eukaryota</taxon>
        <taxon>Fungi</taxon>
        <taxon>Dikarya</taxon>
        <taxon>Ascomycota</taxon>
        <taxon>Pezizomycotina</taxon>
        <taxon>Eurotiomycetes</taxon>
        <taxon>Chaetothyriomycetidae</taxon>
        <taxon>Chaetothyriales</taxon>
        <taxon>Herpotrichiellaceae</taxon>
        <taxon>Exophiala</taxon>
    </lineage>
</organism>
<dbReference type="Proteomes" id="UP000053599">
    <property type="component" value="Unassembled WGS sequence"/>
</dbReference>
<dbReference type="Pfam" id="PF02535">
    <property type="entry name" value="Zip"/>
    <property type="match status" value="1"/>
</dbReference>
<comment type="caution">
    <text evidence="8">Lacks conserved residue(s) required for the propagation of feature annotation.</text>
</comment>
<evidence type="ECO:0000256" key="2">
    <source>
        <dbReference type="ARBA" id="ARBA00006939"/>
    </source>
</evidence>
<reference evidence="10 11" key="1">
    <citation type="submission" date="2015-01" db="EMBL/GenBank/DDBJ databases">
        <title>The Genome Sequence of Exophiala sideris CBS121828.</title>
        <authorList>
            <consortium name="The Broad Institute Genomics Platform"/>
            <person name="Cuomo C."/>
            <person name="de Hoog S."/>
            <person name="Gorbushina A."/>
            <person name="Stielow B."/>
            <person name="Teixiera M."/>
            <person name="Abouelleil A."/>
            <person name="Chapman S.B."/>
            <person name="Priest M."/>
            <person name="Young S.K."/>
            <person name="Wortman J."/>
            <person name="Nusbaum C."/>
            <person name="Birren B."/>
        </authorList>
    </citation>
    <scope>NUCLEOTIDE SEQUENCE [LARGE SCALE GENOMIC DNA]</scope>
    <source>
        <strain evidence="10 11">CBS 121828</strain>
    </source>
</reference>
<evidence type="ECO:0000313" key="11">
    <source>
        <dbReference type="Proteomes" id="UP000053599"/>
    </source>
</evidence>
<protein>
    <submittedName>
        <fullName evidence="10">Uncharacterized protein</fullName>
    </submittedName>
</protein>
<sequence>MTPLTPPAPVQDSLFVNMATFEPFAEVIARQENSSAPPSCAIGNEYDGRVGLRVAALFIIWITSSLGAALPIWATRKSGLSVPDWVFFVCKHFGGGVIVATAWIHLLAPAEDALRNPCLTGVITEYPWVEAIVLLTIFSLLRVELLVTRYGNFGGGGGGGGHLHDDAQPHVLEASASAEPERSRNAPSDKVEPPEVTQTALRRESQSSQAPRENQPGHVRDHNDIECAPSPFTFEDYKAQMAALFILEFGVIFHSVFIGLTLAVAGKELNTLFIVIIFHQMFEGLGLGSRLAVTPWPENCRWTPYMLALGYGLSTPIAIGIGLGVRKSYPPGAQTTLIVNGIFDSVSAGVLVYTGLVELIAHEFLFSNTMRKAKAWTVEAAFLTMCLGALMMALLGRWA</sequence>
<evidence type="ECO:0000256" key="5">
    <source>
        <dbReference type="ARBA" id="ARBA00022989"/>
    </source>
</evidence>
<keyword evidence="7 8" id="KW-0472">Membrane</keyword>
<feature type="compositionally biased region" description="Polar residues" evidence="9">
    <location>
        <begin position="196"/>
        <end position="212"/>
    </location>
</feature>
<dbReference type="OrthoDB" id="448280at2759"/>
<feature type="region of interest" description="Disordered" evidence="9">
    <location>
        <begin position="175"/>
        <end position="224"/>
    </location>
</feature>
<feature type="transmembrane region" description="Helical" evidence="8">
    <location>
        <begin position="337"/>
        <end position="361"/>
    </location>
</feature>
<feature type="transmembrane region" description="Helical" evidence="8">
    <location>
        <begin position="373"/>
        <end position="395"/>
    </location>
</feature>
<keyword evidence="4 8" id="KW-0812">Transmembrane</keyword>
<evidence type="ECO:0000313" key="10">
    <source>
        <dbReference type="EMBL" id="KIV78069.1"/>
    </source>
</evidence>
<keyword evidence="3 8" id="KW-0813">Transport</keyword>
<keyword evidence="5 8" id="KW-1133">Transmembrane helix</keyword>
<feature type="transmembrane region" description="Helical" evidence="8">
    <location>
        <begin position="242"/>
        <end position="265"/>
    </location>
</feature>
<evidence type="ECO:0000256" key="9">
    <source>
        <dbReference type="SAM" id="MobiDB-lite"/>
    </source>
</evidence>
<dbReference type="InterPro" id="IPR003689">
    <property type="entry name" value="ZIP"/>
</dbReference>
<feature type="transmembrane region" description="Helical" evidence="8">
    <location>
        <begin position="126"/>
        <end position="143"/>
    </location>
</feature>
<evidence type="ECO:0000256" key="4">
    <source>
        <dbReference type="ARBA" id="ARBA00022692"/>
    </source>
</evidence>
<comment type="subcellular location">
    <subcellularLocation>
        <location evidence="1 8">Membrane</location>
        <topology evidence="1 8">Multi-pass membrane protein</topology>
    </subcellularLocation>
</comment>
<dbReference type="AlphaFoldDB" id="A0A0D1YBB8"/>
<dbReference type="NCBIfam" id="TIGR00820">
    <property type="entry name" value="zip"/>
    <property type="match status" value="1"/>
</dbReference>
<evidence type="ECO:0000256" key="3">
    <source>
        <dbReference type="ARBA" id="ARBA00022448"/>
    </source>
</evidence>
<evidence type="ECO:0000256" key="8">
    <source>
        <dbReference type="RuleBase" id="RU362088"/>
    </source>
</evidence>
<dbReference type="InterPro" id="IPR004698">
    <property type="entry name" value="Zn/Fe_permease_fun/pln"/>
</dbReference>